<dbReference type="RefSeq" id="WP_075062847.1">
    <property type="nucleotide sequence ID" value="NZ_LGCL01000024.1"/>
</dbReference>
<dbReference type="STRING" id="1134406.ADN00_09940"/>
<accession>A0A0P6XNR9</accession>
<evidence type="ECO:0000313" key="2">
    <source>
        <dbReference type="EMBL" id="KPL76910.1"/>
    </source>
</evidence>
<evidence type="ECO:0000313" key="3">
    <source>
        <dbReference type="Proteomes" id="UP000050417"/>
    </source>
</evidence>
<dbReference type="AlphaFoldDB" id="A0A0P6XNR9"/>
<evidence type="ECO:0000259" key="1">
    <source>
        <dbReference type="Pfam" id="PF14065"/>
    </source>
</evidence>
<dbReference type="Proteomes" id="UP000050417">
    <property type="component" value="Unassembled WGS sequence"/>
</dbReference>
<dbReference type="Pfam" id="PF14065">
    <property type="entry name" value="Pvc16_N"/>
    <property type="match status" value="1"/>
</dbReference>
<keyword evidence="3" id="KW-1185">Reference proteome</keyword>
<protein>
    <recommendedName>
        <fullName evidence="1">Pvc16 N-terminal domain-containing protein</fullName>
    </recommendedName>
</protein>
<dbReference type="EMBL" id="LGCL01000024">
    <property type="protein sequence ID" value="KPL76910.1"/>
    <property type="molecule type" value="Genomic_DNA"/>
</dbReference>
<dbReference type="InterPro" id="IPR025351">
    <property type="entry name" value="Pvc16_N"/>
</dbReference>
<reference evidence="2 3" key="1">
    <citation type="submission" date="2015-07" db="EMBL/GenBank/DDBJ databases">
        <title>Genome sequence of Ornatilinea apprima DSM 23815.</title>
        <authorList>
            <person name="Hemp J."/>
            <person name="Ward L.M."/>
            <person name="Pace L.A."/>
            <person name="Fischer W.W."/>
        </authorList>
    </citation>
    <scope>NUCLEOTIDE SEQUENCE [LARGE SCALE GENOMIC DNA]</scope>
    <source>
        <strain evidence="2 3">P3M-1</strain>
    </source>
</reference>
<sequence>MLSDVDEVLRKLLIREIDIQGNEVDIQFDQPKREWSSRLSKPTINLFLFDLRENLRLRGAEQYRTITRPDGMAEIRRNPVRMDLRYLMTAWVKEAEDEHLLLASALTGLLRNPFLPEDLLTPRLQNQPTPIPLDVATFPPEPGPMDKFSEIWGVLDNELRPGILVTVTVAIDPYSPMVYPRVRSLETRFVQDSAIQQPAAPVVTRAPSKTYHSVGGRIKSEKYTPSSLSMVLVETHSAVEISEDGGYTLHKVMDGEYHLDILFNQKVLKRQKIVVPSPSYDIQI</sequence>
<name>A0A0P6XNR9_9CHLR</name>
<organism evidence="2 3">
    <name type="scientific">Ornatilinea apprima</name>
    <dbReference type="NCBI Taxonomy" id="1134406"/>
    <lineage>
        <taxon>Bacteria</taxon>
        <taxon>Bacillati</taxon>
        <taxon>Chloroflexota</taxon>
        <taxon>Anaerolineae</taxon>
        <taxon>Anaerolineales</taxon>
        <taxon>Anaerolineaceae</taxon>
        <taxon>Ornatilinea</taxon>
    </lineage>
</organism>
<comment type="caution">
    <text evidence="2">The sequence shown here is derived from an EMBL/GenBank/DDBJ whole genome shotgun (WGS) entry which is preliminary data.</text>
</comment>
<proteinExistence type="predicted"/>
<feature type="domain" description="Pvc16 N-terminal" evidence="1">
    <location>
        <begin position="4"/>
        <end position="171"/>
    </location>
</feature>
<gene>
    <name evidence="2" type="ORF">ADN00_09940</name>
</gene>
<dbReference type="OrthoDB" id="151887at2"/>